<gene>
    <name evidence="5" type="ORF">C5Y83_28700</name>
</gene>
<evidence type="ECO:0000259" key="4">
    <source>
        <dbReference type="PROSITE" id="PS01031"/>
    </source>
</evidence>
<sequence>MNESLTNSSPRGLFPWTQRGGVPNRQDEMEQLIQRFWNENGDGWNYFAMAPPVDIKETADMVTVRVDLPGVAANEVDIQLNGNQLTISGEKKEEKEDKGETYHRVERRSGRFSRTITMPCAVQQEQIEATMKDGTLNVVLPKSPQAMSRHIEVKSN</sequence>
<dbReference type="Gene3D" id="2.60.40.790">
    <property type="match status" value="1"/>
</dbReference>
<dbReference type="Pfam" id="PF00011">
    <property type="entry name" value="HSP20"/>
    <property type="match status" value="1"/>
</dbReference>
<evidence type="ECO:0000256" key="3">
    <source>
        <dbReference type="SAM" id="MobiDB-lite"/>
    </source>
</evidence>
<dbReference type="EMBL" id="PUHY01000016">
    <property type="protein sequence ID" value="PQO28584.1"/>
    <property type="molecule type" value="Genomic_DNA"/>
</dbReference>
<dbReference type="InterPro" id="IPR031107">
    <property type="entry name" value="Small_HSP"/>
</dbReference>
<dbReference type="Proteomes" id="UP000238322">
    <property type="component" value="Unassembled WGS sequence"/>
</dbReference>
<dbReference type="InterPro" id="IPR008978">
    <property type="entry name" value="HSP20-like_chaperone"/>
</dbReference>
<evidence type="ECO:0000313" key="5">
    <source>
        <dbReference type="EMBL" id="PQO28584.1"/>
    </source>
</evidence>
<dbReference type="InterPro" id="IPR002068">
    <property type="entry name" value="A-crystallin/Hsp20_dom"/>
</dbReference>
<accession>A0A2S8F9H5</accession>
<dbReference type="RefSeq" id="WP_105333252.1">
    <property type="nucleotide sequence ID" value="NZ_PUHY01000016.1"/>
</dbReference>
<protein>
    <submittedName>
        <fullName evidence="5">Molecular chaperone</fullName>
    </submittedName>
</protein>
<proteinExistence type="inferred from homology"/>
<evidence type="ECO:0000256" key="2">
    <source>
        <dbReference type="RuleBase" id="RU003616"/>
    </source>
</evidence>
<feature type="region of interest" description="Disordered" evidence="3">
    <location>
        <begin position="1"/>
        <end position="23"/>
    </location>
</feature>
<dbReference type="CDD" id="cd06464">
    <property type="entry name" value="ACD_sHsps-like"/>
    <property type="match status" value="1"/>
</dbReference>
<feature type="domain" description="SHSP" evidence="4">
    <location>
        <begin position="44"/>
        <end position="156"/>
    </location>
</feature>
<feature type="compositionally biased region" description="Polar residues" evidence="3">
    <location>
        <begin position="1"/>
        <end position="10"/>
    </location>
</feature>
<comment type="caution">
    <text evidence="5">The sequence shown here is derived from an EMBL/GenBank/DDBJ whole genome shotgun (WGS) entry which is preliminary data.</text>
</comment>
<dbReference type="PROSITE" id="PS01031">
    <property type="entry name" value="SHSP"/>
    <property type="match status" value="1"/>
</dbReference>
<dbReference type="PANTHER" id="PTHR11527">
    <property type="entry name" value="HEAT-SHOCK PROTEIN 20 FAMILY MEMBER"/>
    <property type="match status" value="1"/>
</dbReference>
<name>A0A2S8F9H5_9BACT</name>
<reference evidence="5 6" key="1">
    <citation type="submission" date="2018-02" db="EMBL/GenBank/DDBJ databases">
        <title>Comparative genomes isolates from brazilian mangrove.</title>
        <authorList>
            <person name="Araujo J.E."/>
            <person name="Taketani R.G."/>
            <person name="Silva M.C.P."/>
            <person name="Loureco M.V."/>
            <person name="Andreote F.D."/>
        </authorList>
    </citation>
    <scope>NUCLEOTIDE SEQUENCE [LARGE SCALE GENOMIC DNA]</scope>
    <source>
        <strain evidence="5 6">Hex-1 MGV</strain>
    </source>
</reference>
<dbReference type="SUPFAM" id="SSF49764">
    <property type="entry name" value="HSP20-like chaperones"/>
    <property type="match status" value="1"/>
</dbReference>
<evidence type="ECO:0000313" key="6">
    <source>
        <dbReference type="Proteomes" id="UP000238322"/>
    </source>
</evidence>
<dbReference type="AlphaFoldDB" id="A0A2S8F9H5"/>
<evidence type="ECO:0000256" key="1">
    <source>
        <dbReference type="PROSITE-ProRule" id="PRU00285"/>
    </source>
</evidence>
<organism evidence="5 6">
    <name type="scientific">Blastopirellula marina</name>
    <dbReference type="NCBI Taxonomy" id="124"/>
    <lineage>
        <taxon>Bacteria</taxon>
        <taxon>Pseudomonadati</taxon>
        <taxon>Planctomycetota</taxon>
        <taxon>Planctomycetia</taxon>
        <taxon>Pirellulales</taxon>
        <taxon>Pirellulaceae</taxon>
        <taxon>Blastopirellula</taxon>
    </lineage>
</organism>
<dbReference type="OrthoDB" id="268718at2"/>
<comment type="similarity">
    <text evidence="1 2">Belongs to the small heat shock protein (HSP20) family.</text>
</comment>